<proteinExistence type="inferred from homology"/>
<evidence type="ECO:0000256" key="1">
    <source>
        <dbReference type="ARBA" id="ARBA00004091"/>
    </source>
</evidence>
<evidence type="ECO:0000256" key="2">
    <source>
        <dbReference type="ARBA" id="ARBA00008841"/>
    </source>
</evidence>
<dbReference type="PANTHER" id="PTHR33293">
    <property type="entry name" value="INSERTION ELEMENT IS1 1 PROTEIN INSB-RELATED"/>
    <property type="match status" value="1"/>
</dbReference>
<protein>
    <submittedName>
        <fullName evidence="5">Transposase</fullName>
    </submittedName>
</protein>
<evidence type="ECO:0000313" key="5">
    <source>
        <dbReference type="EMBL" id="OKP07613.1"/>
    </source>
</evidence>
<keyword evidence="3" id="KW-0815">Transposition</keyword>
<keyword evidence="6" id="KW-1185">Reference proteome</keyword>
<dbReference type="GO" id="GO:0004803">
    <property type="term" value="F:transposase activity"/>
    <property type="evidence" value="ECO:0007669"/>
    <property type="project" value="InterPro"/>
</dbReference>
<dbReference type="NCBIfam" id="NF033558">
    <property type="entry name" value="transpos_IS1"/>
    <property type="match status" value="1"/>
</dbReference>
<dbReference type="GO" id="GO:0003677">
    <property type="term" value="F:DNA binding"/>
    <property type="evidence" value="ECO:0007669"/>
    <property type="project" value="InterPro"/>
</dbReference>
<dbReference type="InterPro" id="IPR051354">
    <property type="entry name" value="Transposase_27_IS1"/>
</dbReference>
<name>A0A1Q5U549_9GAMM</name>
<gene>
    <name evidence="5" type="ORF">Xentx_01373</name>
</gene>
<sequence length="129" mass="15794">MSILSFDEMWSFVGNKKQHRWLWYAWEPRLKRIIAHTFGKRSKKTLKKLLKKLSRFNVAFWCTDNFEAYKMLPTNKPLVGKNFTQRIERENLTRRNRIKRLNWKTLGYSKSSEMHDKIIGTFIERKYYV</sequence>
<dbReference type="PANTHER" id="PTHR33293:SF1">
    <property type="entry name" value="INSERTION ELEMENT IS1 1 PROTEIN INSB-RELATED"/>
    <property type="match status" value="1"/>
</dbReference>
<dbReference type="AlphaFoldDB" id="A0A1Q5U549"/>
<dbReference type="Proteomes" id="UP000186277">
    <property type="component" value="Unassembled WGS sequence"/>
</dbReference>
<comment type="similarity">
    <text evidence="2">Belongs to the transposase 27 family.</text>
</comment>
<comment type="function">
    <text evidence="1">Absolutely required for transposition of IS1.</text>
</comment>
<organism evidence="5 6">
    <name type="scientific">Xenorhabdus thuongxuanensis</name>
    <dbReference type="NCBI Taxonomy" id="1873484"/>
    <lineage>
        <taxon>Bacteria</taxon>
        <taxon>Pseudomonadati</taxon>
        <taxon>Pseudomonadota</taxon>
        <taxon>Gammaproteobacteria</taxon>
        <taxon>Enterobacterales</taxon>
        <taxon>Morganellaceae</taxon>
        <taxon>Xenorhabdus</taxon>
    </lineage>
</organism>
<keyword evidence="4" id="KW-0233">DNA recombination</keyword>
<dbReference type="GO" id="GO:0006313">
    <property type="term" value="P:DNA transposition"/>
    <property type="evidence" value="ECO:0007669"/>
    <property type="project" value="InterPro"/>
</dbReference>
<evidence type="ECO:0000313" key="6">
    <source>
        <dbReference type="Proteomes" id="UP000186277"/>
    </source>
</evidence>
<dbReference type="Pfam" id="PF03400">
    <property type="entry name" value="DDE_Tnp_IS1"/>
    <property type="match status" value="1"/>
</dbReference>
<dbReference type="EMBL" id="MKGR01000007">
    <property type="protein sequence ID" value="OKP07613.1"/>
    <property type="molecule type" value="Genomic_DNA"/>
</dbReference>
<reference evidence="5 6" key="1">
    <citation type="submission" date="2016-09" db="EMBL/GenBank/DDBJ databases">
        <title>Xenorhabdus thuongxuanensis sp. nov. and Xenorhabdus eapokensis sp. nov., isolated from Steinernema species.</title>
        <authorList>
            <person name="Kaempfer P."/>
            <person name="Tobias N.J."/>
            <person name="Phan Ke L."/>
            <person name="Bode H.B."/>
            <person name="Glaeser S.P."/>
        </authorList>
    </citation>
    <scope>NUCLEOTIDE SEQUENCE [LARGE SCALE GENOMIC DNA]</scope>
    <source>
        <strain evidence="5 6">30TX1</strain>
    </source>
</reference>
<evidence type="ECO:0000256" key="3">
    <source>
        <dbReference type="ARBA" id="ARBA00022578"/>
    </source>
</evidence>
<evidence type="ECO:0000256" key="4">
    <source>
        <dbReference type="ARBA" id="ARBA00023172"/>
    </source>
</evidence>
<dbReference type="InterPro" id="IPR005063">
    <property type="entry name" value="Transposase_27"/>
</dbReference>
<accession>A0A1Q5U549</accession>
<comment type="caution">
    <text evidence="5">The sequence shown here is derived from an EMBL/GenBank/DDBJ whole genome shotgun (WGS) entry which is preliminary data.</text>
</comment>